<dbReference type="InterPro" id="IPR043502">
    <property type="entry name" value="DNA/RNA_pol_sf"/>
</dbReference>
<reference evidence="9" key="1">
    <citation type="submission" date="2017-01" db="EMBL/GenBank/DDBJ databases">
        <authorList>
            <person name="Wang Y."/>
            <person name="White M."/>
            <person name="Kvist S."/>
            <person name="Moncalvo J.-M."/>
        </authorList>
    </citation>
    <scope>NUCLEOTIDE SEQUENCE [LARGE SCALE GENOMIC DNA]</scope>
    <source>
        <strain evidence="9">ID-206-W2</strain>
    </source>
</reference>
<dbReference type="PANTHER" id="PTHR37984">
    <property type="entry name" value="PROTEIN CBG26694"/>
    <property type="match status" value="1"/>
</dbReference>
<dbReference type="GO" id="GO:0003964">
    <property type="term" value="F:RNA-directed DNA polymerase activity"/>
    <property type="evidence" value="ECO:0007669"/>
    <property type="project" value="UniProtKB-KW"/>
</dbReference>
<protein>
    <submittedName>
        <fullName evidence="8">Retrovirus-related Pol polyprotein from transposon</fullName>
    </submittedName>
</protein>
<feature type="domain" description="Reverse transcriptase RNase H-like" evidence="7">
    <location>
        <begin position="432"/>
        <end position="523"/>
    </location>
</feature>
<dbReference type="InterPro" id="IPR021109">
    <property type="entry name" value="Peptidase_aspartic_dom_sf"/>
</dbReference>
<dbReference type="Proteomes" id="UP000187429">
    <property type="component" value="Unassembled WGS sequence"/>
</dbReference>
<evidence type="ECO:0000256" key="1">
    <source>
        <dbReference type="ARBA" id="ARBA00022679"/>
    </source>
</evidence>
<keyword evidence="5" id="KW-0378">Hydrolase</keyword>
<keyword evidence="1" id="KW-0808">Transferase</keyword>
<evidence type="ECO:0000256" key="5">
    <source>
        <dbReference type="ARBA" id="ARBA00022801"/>
    </source>
</evidence>
<dbReference type="EMBL" id="LSSM01001462">
    <property type="protein sequence ID" value="OMJ26485.1"/>
    <property type="molecule type" value="Genomic_DNA"/>
</dbReference>
<evidence type="ECO:0000259" key="7">
    <source>
        <dbReference type="Pfam" id="PF17917"/>
    </source>
</evidence>
<evidence type="ECO:0000313" key="8">
    <source>
        <dbReference type="EMBL" id="OMJ26485.1"/>
    </source>
</evidence>
<keyword evidence="3" id="KW-0540">Nuclease</keyword>
<evidence type="ECO:0000256" key="4">
    <source>
        <dbReference type="ARBA" id="ARBA00022759"/>
    </source>
</evidence>
<dbReference type="InterPro" id="IPR050951">
    <property type="entry name" value="Retrovirus_Pol_polyprotein"/>
</dbReference>
<dbReference type="SUPFAM" id="SSF50630">
    <property type="entry name" value="Acid proteases"/>
    <property type="match status" value="1"/>
</dbReference>
<name>A0A1R1YI61_9FUNG</name>
<gene>
    <name evidence="8" type="ORF">AYI69_g3984</name>
</gene>
<dbReference type="Pfam" id="PF13650">
    <property type="entry name" value="Asp_protease_2"/>
    <property type="match status" value="1"/>
</dbReference>
<accession>A0A1R1YI61</accession>
<keyword evidence="6" id="KW-0695">RNA-directed DNA polymerase</keyword>
<keyword evidence="9" id="KW-1185">Reference proteome</keyword>
<dbReference type="SUPFAM" id="SSF56672">
    <property type="entry name" value="DNA/RNA polymerases"/>
    <property type="match status" value="1"/>
</dbReference>
<dbReference type="OrthoDB" id="2275149at2759"/>
<dbReference type="Pfam" id="PF17917">
    <property type="entry name" value="RT_RNaseH"/>
    <property type="match status" value="1"/>
</dbReference>
<dbReference type="GO" id="GO:0004519">
    <property type="term" value="F:endonuclease activity"/>
    <property type="evidence" value="ECO:0007669"/>
    <property type="project" value="UniProtKB-KW"/>
</dbReference>
<evidence type="ECO:0000313" key="9">
    <source>
        <dbReference type="Proteomes" id="UP000187429"/>
    </source>
</evidence>
<evidence type="ECO:0000256" key="6">
    <source>
        <dbReference type="ARBA" id="ARBA00022918"/>
    </source>
</evidence>
<dbReference type="PANTHER" id="PTHR37984:SF5">
    <property type="entry name" value="PROTEIN NYNRIN-LIKE"/>
    <property type="match status" value="1"/>
</dbReference>
<dbReference type="CDD" id="cd00303">
    <property type="entry name" value="retropepsin_like"/>
    <property type="match status" value="1"/>
</dbReference>
<dbReference type="Gene3D" id="2.40.70.10">
    <property type="entry name" value="Acid Proteases"/>
    <property type="match status" value="1"/>
</dbReference>
<evidence type="ECO:0000256" key="2">
    <source>
        <dbReference type="ARBA" id="ARBA00022695"/>
    </source>
</evidence>
<dbReference type="Gene3D" id="3.10.20.370">
    <property type="match status" value="1"/>
</dbReference>
<dbReference type="AlphaFoldDB" id="A0A1R1YI61"/>
<evidence type="ECO:0000256" key="3">
    <source>
        <dbReference type="ARBA" id="ARBA00022722"/>
    </source>
</evidence>
<comment type="caution">
    <text evidence="8">The sequence shown here is derived from an EMBL/GenBank/DDBJ whole genome shotgun (WGS) entry which is preliminary data.</text>
</comment>
<dbReference type="GO" id="GO:0016787">
    <property type="term" value="F:hydrolase activity"/>
    <property type="evidence" value="ECO:0007669"/>
    <property type="project" value="UniProtKB-KW"/>
</dbReference>
<proteinExistence type="predicted"/>
<sequence length="570" mass="64907">MDELTSKMRKLALLTQKNGLIEKRDYSNVVCFNFQKKGHNSKVCKYTRGFKTSEEYEKENNTALLAIVKEEKHDHIGMATQVNKRPRLDYLLNPEEESRELTNKRKSIVTLPKLGKIGSTKLKVKSSTKSSIPNPECSKRVLDSQVPISVRGVLSITPKLIKELNHSLNYVKRSKVKPLLYAEDLSDFSKDESESEDSQSESSEITQEIALSYLATYIDKYPIPLFIDPGASYSIIDTKLVDSLGLDRTKLKAPIKIKAVNGELSEIKTGIIIPIEFEDGKIINIPFIILDECAVPILLGLDTCQRLKAKIDYNKETFTLRKGREEIRIQIYSKENIPEAYSEQSNYLADDESVPLLYSVIDADFSGEGIPQIKLETPQNFDQPISSDITNIQREKLKIILEYFNGIFADDYSHLPGIDNSEYILETPEDTKPISSTLIEQEGKDKERSPIAYFSRKLNDVEKNYSSFEKEALALVASIKHFQCYLWGKNFDLYTDNSAVSKIYNQSDATGRVSRWISCLSEYDFDIYHREGKDNQVADFLSRPVLLAKEKAPEDIKFREINNFLQGEGT</sequence>
<dbReference type="InterPro" id="IPR041373">
    <property type="entry name" value="RT_RNaseH"/>
</dbReference>
<keyword evidence="2" id="KW-0548">Nucleotidyltransferase</keyword>
<organism evidence="8 9">
    <name type="scientific">Smittium culicis</name>
    <dbReference type="NCBI Taxonomy" id="133412"/>
    <lineage>
        <taxon>Eukaryota</taxon>
        <taxon>Fungi</taxon>
        <taxon>Fungi incertae sedis</taxon>
        <taxon>Zoopagomycota</taxon>
        <taxon>Kickxellomycotina</taxon>
        <taxon>Harpellomycetes</taxon>
        <taxon>Harpellales</taxon>
        <taxon>Legeriomycetaceae</taxon>
        <taxon>Smittium</taxon>
    </lineage>
</organism>
<dbReference type="CDD" id="cd09274">
    <property type="entry name" value="RNase_HI_RT_Ty3"/>
    <property type="match status" value="1"/>
</dbReference>
<keyword evidence="4" id="KW-0255">Endonuclease</keyword>